<accession>A0A318RWD9</accession>
<organism evidence="2 3">
    <name type="scientific">Williamsia limnetica</name>
    <dbReference type="NCBI Taxonomy" id="882452"/>
    <lineage>
        <taxon>Bacteria</taxon>
        <taxon>Bacillati</taxon>
        <taxon>Actinomycetota</taxon>
        <taxon>Actinomycetes</taxon>
        <taxon>Mycobacteriales</taxon>
        <taxon>Nocardiaceae</taxon>
        <taxon>Williamsia</taxon>
    </lineage>
</organism>
<evidence type="ECO:0000313" key="2">
    <source>
        <dbReference type="EMBL" id="PYE14057.1"/>
    </source>
</evidence>
<name>A0A318RWD9_WILLI</name>
<gene>
    <name evidence="2" type="ORF">DFR67_114156</name>
</gene>
<reference evidence="2 3" key="1">
    <citation type="submission" date="2018-06" db="EMBL/GenBank/DDBJ databases">
        <title>Genomic Encyclopedia of Type Strains, Phase IV (KMG-IV): sequencing the most valuable type-strain genomes for metagenomic binning, comparative biology and taxonomic classification.</title>
        <authorList>
            <person name="Goeker M."/>
        </authorList>
    </citation>
    <scope>NUCLEOTIDE SEQUENCE [LARGE SCALE GENOMIC DNA]</scope>
    <source>
        <strain evidence="2 3">DSM 45521</strain>
    </source>
</reference>
<comment type="caution">
    <text evidence="2">The sequence shown here is derived from an EMBL/GenBank/DDBJ whole genome shotgun (WGS) entry which is preliminary data.</text>
</comment>
<feature type="compositionally biased region" description="Acidic residues" evidence="1">
    <location>
        <begin position="34"/>
        <end position="53"/>
    </location>
</feature>
<protein>
    <submittedName>
        <fullName evidence="2">Uncharacterized protein</fullName>
    </submittedName>
</protein>
<evidence type="ECO:0000313" key="3">
    <source>
        <dbReference type="Proteomes" id="UP000247591"/>
    </source>
</evidence>
<dbReference type="AlphaFoldDB" id="A0A318RWD9"/>
<dbReference type="EMBL" id="QJSP01000014">
    <property type="protein sequence ID" value="PYE14057.1"/>
    <property type="molecule type" value="Genomic_DNA"/>
</dbReference>
<keyword evidence="3" id="KW-1185">Reference proteome</keyword>
<sequence length="65" mass="6669">MEALPGGLGAQIYAQGTLAPLERIATAPAPADASQDEDADEDDPDNPSGADDEGEKRFPKSSRAA</sequence>
<dbReference type="Proteomes" id="UP000247591">
    <property type="component" value="Unassembled WGS sequence"/>
</dbReference>
<evidence type="ECO:0000256" key="1">
    <source>
        <dbReference type="SAM" id="MobiDB-lite"/>
    </source>
</evidence>
<proteinExistence type="predicted"/>
<feature type="region of interest" description="Disordered" evidence="1">
    <location>
        <begin position="23"/>
        <end position="65"/>
    </location>
</feature>